<evidence type="ECO:0000256" key="6">
    <source>
        <dbReference type="ARBA" id="ARBA00029467"/>
    </source>
</evidence>
<feature type="signal peptide" evidence="8">
    <location>
        <begin position="1"/>
        <end position="21"/>
    </location>
</feature>
<evidence type="ECO:0000256" key="8">
    <source>
        <dbReference type="SAM" id="SignalP"/>
    </source>
</evidence>
<proteinExistence type="inferred from homology"/>
<name>A0A7N0REK1_KALFE</name>
<feature type="transmembrane region" description="Helical" evidence="7">
    <location>
        <begin position="133"/>
        <end position="154"/>
    </location>
</feature>
<evidence type="ECO:0000256" key="2">
    <source>
        <dbReference type="ARBA" id="ARBA00022692"/>
    </source>
</evidence>
<keyword evidence="10" id="KW-1185">Reference proteome</keyword>
<feature type="chain" id="PRO_5036207897" evidence="8">
    <location>
        <begin position="22"/>
        <end position="170"/>
    </location>
</feature>
<evidence type="ECO:0000256" key="3">
    <source>
        <dbReference type="ARBA" id="ARBA00022729"/>
    </source>
</evidence>
<accession>A0A7N0REK1</accession>
<dbReference type="GO" id="GO:0012505">
    <property type="term" value="C:endomembrane system"/>
    <property type="evidence" value="ECO:0007669"/>
    <property type="project" value="UniProtKB-SubCell"/>
</dbReference>
<dbReference type="PANTHER" id="PTHR31769">
    <property type="entry name" value="OS07G0462200 PROTEIN-RELATED"/>
    <property type="match status" value="1"/>
</dbReference>
<keyword evidence="2 7" id="KW-0812">Transmembrane</keyword>
<keyword evidence="3 8" id="KW-0732">Signal</keyword>
<dbReference type="InterPro" id="IPR009606">
    <property type="entry name" value="DEAL/Modifying_wall_lignin1/2"/>
</dbReference>
<dbReference type="EnsemblPlants" id="Kaladp0010s0102.1.v1.1">
    <property type="protein sequence ID" value="Kaladp0010s0102.1.v1.1"/>
    <property type="gene ID" value="Kaladp0010s0102.v1.1"/>
</dbReference>
<evidence type="ECO:0000313" key="10">
    <source>
        <dbReference type="Proteomes" id="UP000594263"/>
    </source>
</evidence>
<sequence length="170" mass="17986">MVKNVAPVVCILIVVLDVVAGILGIQAEVAQNKVQHLKEWVLECRDPSYQAFKLGLAASILMALAHVVANVLGGCVCFFTKEEYDKASANKQLAVASLAFSWIILVIGFAMLVSGTLANSKSRTSCGVDDHRLLSIGGILCFVHGMFLVAYCVAATAAAKEEAHTQAPPA</sequence>
<evidence type="ECO:0000256" key="7">
    <source>
        <dbReference type="SAM" id="Phobius"/>
    </source>
</evidence>
<dbReference type="AlphaFoldDB" id="A0A7N0REK1"/>
<dbReference type="Gramene" id="Kaladp0010s0102.1.v1.1">
    <property type="protein sequence ID" value="Kaladp0010s0102.1.v1.1"/>
    <property type="gene ID" value="Kaladp0010s0102.v1.1"/>
</dbReference>
<feature type="transmembrane region" description="Helical" evidence="7">
    <location>
        <begin position="92"/>
        <end position="113"/>
    </location>
</feature>
<keyword evidence="4 7" id="KW-1133">Transmembrane helix</keyword>
<evidence type="ECO:0000256" key="4">
    <source>
        <dbReference type="ARBA" id="ARBA00022989"/>
    </source>
</evidence>
<dbReference type="Pfam" id="PF06749">
    <property type="entry name" value="DUF1218"/>
    <property type="match status" value="1"/>
</dbReference>
<dbReference type="Gramene" id="Kaladp1277s0002.1.v1.1">
    <property type="protein sequence ID" value="Kaladp1277s0002.1.v1.1"/>
    <property type="gene ID" value="Kaladp1277s0002.v1.1"/>
</dbReference>
<dbReference type="EnsemblPlants" id="Kaladp1277s0002.1.v1.1">
    <property type="protein sequence ID" value="Kaladp1277s0002.1.v1.1"/>
    <property type="gene ID" value="Kaladp1277s0002.v1.1"/>
</dbReference>
<keyword evidence="5 7" id="KW-0472">Membrane</keyword>
<reference evidence="9" key="1">
    <citation type="submission" date="2021-01" db="UniProtKB">
        <authorList>
            <consortium name="EnsemblPlants"/>
        </authorList>
    </citation>
    <scope>IDENTIFICATION</scope>
</reference>
<evidence type="ECO:0000256" key="5">
    <source>
        <dbReference type="ARBA" id="ARBA00023136"/>
    </source>
</evidence>
<dbReference type="Proteomes" id="UP000594263">
    <property type="component" value="Unplaced"/>
</dbReference>
<feature type="transmembrane region" description="Helical" evidence="7">
    <location>
        <begin position="51"/>
        <end position="80"/>
    </location>
</feature>
<protein>
    <submittedName>
        <fullName evidence="9">Uncharacterized protein</fullName>
    </submittedName>
</protein>
<dbReference type="InterPro" id="IPR052222">
    <property type="entry name" value="DESIGUAL"/>
</dbReference>
<comment type="similarity">
    <text evidence="6">Belongs to the DESIGUAL family.</text>
</comment>
<comment type="subcellular location">
    <subcellularLocation>
        <location evidence="1">Endomembrane system</location>
        <topology evidence="1">Multi-pass membrane protein</topology>
    </subcellularLocation>
</comment>
<evidence type="ECO:0000313" key="9">
    <source>
        <dbReference type="EnsemblPlants" id="Kaladp0010s0102.1.v1.1"/>
    </source>
</evidence>
<organism evidence="9 10">
    <name type="scientific">Kalanchoe fedtschenkoi</name>
    <name type="common">Lavender scallops</name>
    <name type="synonym">South American air plant</name>
    <dbReference type="NCBI Taxonomy" id="63787"/>
    <lineage>
        <taxon>Eukaryota</taxon>
        <taxon>Viridiplantae</taxon>
        <taxon>Streptophyta</taxon>
        <taxon>Embryophyta</taxon>
        <taxon>Tracheophyta</taxon>
        <taxon>Spermatophyta</taxon>
        <taxon>Magnoliopsida</taxon>
        <taxon>eudicotyledons</taxon>
        <taxon>Gunneridae</taxon>
        <taxon>Pentapetalae</taxon>
        <taxon>Saxifragales</taxon>
        <taxon>Crassulaceae</taxon>
        <taxon>Kalanchoe</taxon>
    </lineage>
</organism>
<evidence type="ECO:0000256" key="1">
    <source>
        <dbReference type="ARBA" id="ARBA00004127"/>
    </source>
</evidence>
<dbReference type="OMA" id="NVGFFIC"/>